<comment type="caution">
    <text evidence="2">The sequence shown here is derived from an EMBL/GenBank/DDBJ whole genome shotgun (WGS) entry which is preliminary data.</text>
</comment>
<evidence type="ECO:0000313" key="3">
    <source>
        <dbReference type="Proteomes" id="UP001066276"/>
    </source>
</evidence>
<evidence type="ECO:0000313" key="2">
    <source>
        <dbReference type="EMBL" id="KAJ1122858.1"/>
    </source>
</evidence>
<organism evidence="2 3">
    <name type="scientific">Pleurodeles waltl</name>
    <name type="common">Iberian ribbed newt</name>
    <dbReference type="NCBI Taxonomy" id="8319"/>
    <lineage>
        <taxon>Eukaryota</taxon>
        <taxon>Metazoa</taxon>
        <taxon>Chordata</taxon>
        <taxon>Craniata</taxon>
        <taxon>Vertebrata</taxon>
        <taxon>Euteleostomi</taxon>
        <taxon>Amphibia</taxon>
        <taxon>Batrachia</taxon>
        <taxon>Caudata</taxon>
        <taxon>Salamandroidea</taxon>
        <taxon>Salamandridae</taxon>
        <taxon>Pleurodelinae</taxon>
        <taxon>Pleurodeles</taxon>
    </lineage>
</organism>
<dbReference type="EMBL" id="JANPWB010000011">
    <property type="protein sequence ID" value="KAJ1122858.1"/>
    <property type="molecule type" value="Genomic_DNA"/>
</dbReference>
<gene>
    <name evidence="2" type="ORF">NDU88_001331</name>
</gene>
<feature type="region of interest" description="Disordered" evidence="1">
    <location>
        <begin position="1"/>
        <end position="38"/>
    </location>
</feature>
<sequence>MMHAARRSRVSNQLSLEGGTRHLPWGAEGAQTPSPRQYQPSFLSRLAALHPALHTKTNAATTKAGRTPGKKAAEPLSATYSCGGSVSQKHKRFLNTPRRAVVTYRRLTLSAHPPLPSEAQLSMVQRPCAQVQNHTQKGGGALACLQTRLFAKPLICIYTLTYWYIGIRRPVAANDIMRHAEGRDGTH</sequence>
<dbReference type="AlphaFoldDB" id="A0AAV7P3H1"/>
<reference evidence="2" key="1">
    <citation type="journal article" date="2022" name="bioRxiv">
        <title>Sequencing and chromosome-scale assembly of the giantPleurodeles waltlgenome.</title>
        <authorList>
            <person name="Brown T."/>
            <person name="Elewa A."/>
            <person name="Iarovenko S."/>
            <person name="Subramanian E."/>
            <person name="Araus A.J."/>
            <person name="Petzold A."/>
            <person name="Susuki M."/>
            <person name="Suzuki K.-i.T."/>
            <person name="Hayashi T."/>
            <person name="Toyoda A."/>
            <person name="Oliveira C."/>
            <person name="Osipova E."/>
            <person name="Leigh N.D."/>
            <person name="Simon A."/>
            <person name="Yun M.H."/>
        </authorList>
    </citation>
    <scope>NUCLEOTIDE SEQUENCE</scope>
    <source>
        <strain evidence="2">20211129_DDA</strain>
        <tissue evidence="2">Liver</tissue>
    </source>
</reference>
<name>A0AAV7P3H1_PLEWA</name>
<keyword evidence="3" id="KW-1185">Reference proteome</keyword>
<evidence type="ECO:0000256" key="1">
    <source>
        <dbReference type="SAM" id="MobiDB-lite"/>
    </source>
</evidence>
<dbReference type="Proteomes" id="UP001066276">
    <property type="component" value="Chromosome 7"/>
</dbReference>
<proteinExistence type="predicted"/>
<accession>A0AAV7P3H1</accession>
<protein>
    <submittedName>
        <fullName evidence="2">Uncharacterized protein</fullName>
    </submittedName>
</protein>